<evidence type="ECO:0000313" key="1">
    <source>
        <dbReference type="EMBL" id="MFC7288198.1"/>
    </source>
</evidence>
<sequence>MGNVSKNAYAITCLCPIQKGHIGGTAYSDEVRRRLQDWGLNEMSPMAKVPQTYLCRYFVLDDVYYESLPGTDFGGTWYDFLSIFSDRFRRAALPEEDHLQSKYLVWCCNIHGDPDTYLREMWSAISDDIRHLWGFCYGFEHVSDADSFIAYIKKCQLKAALFFVGSNDEPLPEQLKGLYLKQEFSRFVTEHQGLPAAELQQAYQAFIQRVAPTNLQEPTWLPGQSTVNKQS</sequence>
<dbReference type="Proteomes" id="UP001596542">
    <property type="component" value="Unassembled WGS sequence"/>
</dbReference>
<protein>
    <submittedName>
        <fullName evidence="1">Uncharacterized protein</fullName>
    </submittedName>
</protein>
<name>A0ABW2IB06_9BURK</name>
<gene>
    <name evidence="1" type="ORF">ACFQPC_09150</name>
</gene>
<evidence type="ECO:0000313" key="2">
    <source>
        <dbReference type="Proteomes" id="UP001596542"/>
    </source>
</evidence>
<dbReference type="RefSeq" id="WP_382271559.1">
    <property type="nucleotide sequence ID" value="NZ_JBHTBU010000001.1"/>
</dbReference>
<dbReference type="EMBL" id="JBHTBU010000001">
    <property type="protein sequence ID" value="MFC7288198.1"/>
    <property type="molecule type" value="Genomic_DNA"/>
</dbReference>
<organism evidence="1 2">
    <name type="scientific">Herminiimonas glaciei</name>
    <dbReference type="NCBI Taxonomy" id="523788"/>
    <lineage>
        <taxon>Bacteria</taxon>
        <taxon>Pseudomonadati</taxon>
        <taxon>Pseudomonadota</taxon>
        <taxon>Betaproteobacteria</taxon>
        <taxon>Burkholderiales</taxon>
        <taxon>Oxalobacteraceae</taxon>
        <taxon>Herminiimonas</taxon>
    </lineage>
</organism>
<accession>A0ABW2IB06</accession>
<keyword evidence="2" id="KW-1185">Reference proteome</keyword>
<comment type="caution">
    <text evidence="1">The sequence shown here is derived from an EMBL/GenBank/DDBJ whole genome shotgun (WGS) entry which is preliminary data.</text>
</comment>
<proteinExistence type="predicted"/>
<reference evidence="2" key="1">
    <citation type="journal article" date="2019" name="Int. J. Syst. Evol. Microbiol.">
        <title>The Global Catalogue of Microorganisms (GCM) 10K type strain sequencing project: providing services to taxonomists for standard genome sequencing and annotation.</title>
        <authorList>
            <consortium name="The Broad Institute Genomics Platform"/>
            <consortium name="The Broad Institute Genome Sequencing Center for Infectious Disease"/>
            <person name="Wu L."/>
            <person name="Ma J."/>
        </authorList>
    </citation>
    <scope>NUCLEOTIDE SEQUENCE [LARGE SCALE GENOMIC DNA]</scope>
    <source>
        <strain evidence="2">KACC 12508</strain>
    </source>
</reference>